<feature type="compositionally biased region" description="Basic and acidic residues" evidence="2">
    <location>
        <begin position="793"/>
        <end position="806"/>
    </location>
</feature>
<feature type="compositionally biased region" description="Basic and acidic residues" evidence="2">
    <location>
        <begin position="525"/>
        <end position="545"/>
    </location>
</feature>
<keyword evidence="4" id="KW-1185">Reference proteome</keyword>
<dbReference type="Proteomes" id="UP001186944">
    <property type="component" value="Unassembled WGS sequence"/>
</dbReference>
<feature type="compositionally biased region" description="Basic and acidic residues" evidence="2">
    <location>
        <begin position="24"/>
        <end position="34"/>
    </location>
</feature>
<dbReference type="SUPFAM" id="SSF57997">
    <property type="entry name" value="Tropomyosin"/>
    <property type="match status" value="1"/>
</dbReference>
<reference evidence="3" key="1">
    <citation type="submission" date="2019-08" db="EMBL/GenBank/DDBJ databases">
        <title>The improved chromosome-level genome for the pearl oyster Pinctada fucata martensii using PacBio sequencing and Hi-C.</title>
        <authorList>
            <person name="Zheng Z."/>
        </authorList>
    </citation>
    <scope>NUCLEOTIDE SEQUENCE</scope>
    <source>
        <strain evidence="3">ZZ-2019</strain>
        <tissue evidence="3">Adductor muscle</tissue>
    </source>
</reference>
<evidence type="ECO:0000313" key="4">
    <source>
        <dbReference type="Proteomes" id="UP001186944"/>
    </source>
</evidence>
<evidence type="ECO:0000256" key="2">
    <source>
        <dbReference type="SAM" id="MobiDB-lite"/>
    </source>
</evidence>
<proteinExistence type="predicted"/>
<feature type="region of interest" description="Disordered" evidence="2">
    <location>
        <begin position="1"/>
        <end position="63"/>
    </location>
</feature>
<feature type="compositionally biased region" description="Polar residues" evidence="2">
    <location>
        <begin position="208"/>
        <end position="217"/>
    </location>
</feature>
<dbReference type="AlphaFoldDB" id="A0AA88XX40"/>
<organism evidence="3 4">
    <name type="scientific">Pinctada imbricata</name>
    <name type="common">Atlantic pearl-oyster</name>
    <name type="synonym">Pinctada martensii</name>
    <dbReference type="NCBI Taxonomy" id="66713"/>
    <lineage>
        <taxon>Eukaryota</taxon>
        <taxon>Metazoa</taxon>
        <taxon>Spiralia</taxon>
        <taxon>Lophotrochozoa</taxon>
        <taxon>Mollusca</taxon>
        <taxon>Bivalvia</taxon>
        <taxon>Autobranchia</taxon>
        <taxon>Pteriomorphia</taxon>
        <taxon>Pterioida</taxon>
        <taxon>Pterioidea</taxon>
        <taxon>Pteriidae</taxon>
        <taxon>Pinctada</taxon>
    </lineage>
</organism>
<feature type="region of interest" description="Disordered" evidence="2">
    <location>
        <begin position="208"/>
        <end position="229"/>
    </location>
</feature>
<protein>
    <recommendedName>
        <fullName evidence="5">Coiled-coil domain-containing protein 178</fullName>
    </recommendedName>
</protein>
<feature type="coiled-coil region" evidence="1">
    <location>
        <begin position="266"/>
        <end position="416"/>
    </location>
</feature>
<keyword evidence="1" id="KW-0175">Coiled coil</keyword>
<name>A0AA88XX40_PINIB</name>
<evidence type="ECO:0008006" key="5">
    <source>
        <dbReference type="Google" id="ProtNLM"/>
    </source>
</evidence>
<feature type="region of interest" description="Disordered" evidence="2">
    <location>
        <begin position="789"/>
        <end position="837"/>
    </location>
</feature>
<evidence type="ECO:0000256" key="1">
    <source>
        <dbReference type="SAM" id="Coils"/>
    </source>
</evidence>
<dbReference type="PANTHER" id="PTHR35088:SF1">
    <property type="entry name" value="COILED-COIL DOMAIN-CONTAINING PROTEIN 178"/>
    <property type="match status" value="1"/>
</dbReference>
<feature type="region of interest" description="Disordered" evidence="2">
    <location>
        <begin position="513"/>
        <end position="555"/>
    </location>
</feature>
<dbReference type="PANTHER" id="PTHR35088">
    <property type="entry name" value="COILED-COIL DOMAIN-CONTAINING PROTEIN 178"/>
    <property type="match status" value="1"/>
</dbReference>
<dbReference type="EMBL" id="VSWD01000010">
    <property type="protein sequence ID" value="KAK3089571.1"/>
    <property type="molecule type" value="Genomic_DNA"/>
</dbReference>
<evidence type="ECO:0000313" key="3">
    <source>
        <dbReference type="EMBL" id="KAK3089571.1"/>
    </source>
</evidence>
<sequence>MEEERRSQAGSVRPVGSRKQLRFNRSEEKDRESKASSARSKMTMSSAASNRTTLSVKGIGASTDEAPKEQLEIPYLGAEDVIDEVITLMARLENDRMETESNLRKEKERVVRLNDRIDNLCLKRMRELPSIVQREHEACIMDLNELQWHVSYAGRNEKRIENKTSIAEKFNRQLKDDIAFVKKHIPLVEEKLELEKLAMEKIKNAQTDTSTELNNTKQRAEKTKAKSNEAEIKAQTERGHIKRELDTVRDVLSAISEELSQAKMTYNAYIHQLNDIKQQLKDNEQELQVLEVKNENAKVAEEMQAKKVRDLQGKITEAEFEHNRLENENIQLQQELDVKKRKNDARIKDLENKVKHKDSKLRTILLKNQEAEMEVQDYYDKISDCQRQKVADEKNIARIQKEMVKLAQQMQVTMEEYNKVQTINQTIREQLHAEEEKAFRMEESLKATADTLRRQVKDEVHTRTVLVARIKSDSTDLSKYRTDNQVKNEKAKKVADDVVNVVKDVETKVERLRSAKNEKKKQKDKLRGQLDETRKQEEESRKNFDEQLDEINPHHSHLKTDVLNLDKRLDHMEWKTDLMNKQMDDMDREQGTMDRLTKTTEKAIADLDEVLEELNLQLQAAQRIEDGIRVTYNQVLGRIKDNEAEHRKFKETRTRFLAETEVQKTRKLQINKELASKYRQLQNEYLVLKDKLLNNFDARVKLENAIKDSRQLKSLQKRMHGAMLEYFKYRGMYNKSELGRMENESDDNSNKVLELQAEMNTALAKISEFLETQMDGTTARKIAWQAIQNQQEEEAKQQQRAERRSTSELPPIRQSRDAASGPSPVIPPIRQSSMIKA</sequence>
<accession>A0AA88XX40</accession>
<gene>
    <name evidence="3" type="ORF">FSP39_004696</name>
</gene>
<feature type="coiled-coil region" evidence="1">
    <location>
        <begin position="593"/>
        <end position="624"/>
    </location>
</feature>
<feature type="coiled-coil region" evidence="1">
    <location>
        <begin position="82"/>
        <end position="123"/>
    </location>
</feature>
<comment type="caution">
    <text evidence="3">The sequence shown here is derived from an EMBL/GenBank/DDBJ whole genome shotgun (WGS) entry which is preliminary data.</text>
</comment>
<feature type="compositionally biased region" description="Polar residues" evidence="2">
    <location>
        <begin position="35"/>
        <end position="55"/>
    </location>
</feature>
<dbReference type="InterPro" id="IPR038826">
    <property type="entry name" value="CCDC178"/>
</dbReference>
<feature type="compositionally biased region" description="Basic and acidic residues" evidence="2">
    <location>
        <begin position="218"/>
        <end position="229"/>
    </location>
</feature>